<feature type="transmembrane region" description="Helical" evidence="1">
    <location>
        <begin position="246"/>
        <end position="270"/>
    </location>
</feature>
<keyword evidence="1" id="KW-0812">Transmembrane</keyword>
<protein>
    <submittedName>
        <fullName evidence="2">Spermidine synthase-like protein</fullName>
    </submittedName>
</protein>
<feature type="transmembrane region" description="Helical" evidence="1">
    <location>
        <begin position="307"/>
        <end position="327"/>
    </location>
</feature>
<feature type="transmembrane region" description="Helical" evidence="1">
    <location>
        <begin position="43"/>
        <end position="62"/>
    </location>
</feature>
<keyword evidence="3" id="KW-1185">Reference proteome</keyword>
<feature type="transmembrane region" description="Helical" evidence="1">
    <location>
        <begin position="336"/>
        <end position="358"/>
    </location>
</feature>
<feature type="transmembrane region" description="Helical" evidence="1">
    <location>
        <begin position="172"/>
        <end position="194"/>
    </location>
</feature>
<gene>
    <name evidence="2" type="ordered locus">Dalk_4333</name>
</gene>
<dbReference type="Proteomes" id="UP000000739">
    <property type="component" value="Chromosome"/>
</dbReference>
<dbReference type="RefSeq" id="WP_015949059.1">
    <property type="nucleotide sequence ID" value="NC_011768.1"/>
</dbReference>
<evidence type="ECO:0000313" key="2">
    <source>
        <dbReference type="EMBL" id="ACL06013.1"/>
    </source>
</evidence>
<dbReference type="AlphaFoldDB" id="B8FMH5"/>
<dbReference type="Gene3D" id="3.40.50.150">
    <property type="entry name" value="Vaccinia Virus protein VP39"/>
    <property type="match status" value="1"/>
</dbReference>
<dbReference type="SUPFAM" id="SSF53335">
    <property type="entry name" value="S-adenosyl-L-methionine-dependent methyltransferases"/>
    <property type="match status" value="1"/>
</dbReference>
<feature type="transmembrane region" description="Helical" evidence="1">
    <location>
        <begin position="206"/>
        <end position="234"/>
    </location>
</feature>
<keyword evidence="1" id="KW-0472">Membrane</keyword>
<name>B8FMH5_DESAL</name>
<feature type="transmembrane region" description="Helical" evidence="1">
    <location>
        <begin position="74"/>
        <end position="96"/>
    </location>
</feature>
<feature type="transmembrane region" description="Helical" evidence="1">
    <location>
        <begin position="102"/>
        <end position="119"/>
    </location>
</feature>
<dbReference type="eggNOG" id="COG0421">
    <property type="taxonomic scope" value="Bacteria"/>
</dbReference>
<dbReference type="KEGG" id="dal:Dalk_4333"/>
<feature type="transmembrane region" description="Helical" evidence="1">
    <location>
        <begin position="282"/>
        <end position="301"/>
    </location>
</feature>
<keyword evidence="1" id="KW-1133">Transmembrane helix</keyword>
<evidence type="ECO:0000256" key="1">
    <source>
        <dbReference type="SAM" id="Phobius"/>
    </source>
</evidence>
<accession>B8FMH5</accession>
<sequence length="939" mass="101560">MSFRFFFSTISLCWLGAGLMVSAGALTEALQQAFDPHSPQWLWIQAACLFCLIPGARLYDAVVRPSLKTGGKSLAAVFLGAALAAWVLPFLLYSLAGVKASLIAGCAVLAASGAGLFFFRPPMEAKAASHNADGCISGLCIRVLAFLQGWILAIFCLWFLRYLSPLLGGYLPALWIAVSIACIGLALGAIFFAWKAAERGASPIGPGWAMLLFALCVGGVFAAGDGLAVLAALLRPLGRLGPPGNAVTWIVLSLTIVFLPCVAMGYSLSALPALSPEPKPKITPWTAGGFLGGYLSFYEIFLPHLGTVHSLRTAAALAAALFVILIWREHKNPGRIFALAAAALVAAALFFPGPGALWKHGAPGLGGMDFQGLSKNESVDLTNGLRRGLIWEMETPQGFVGVDIRSGQSIMLNGAPRTNARQEEFSQGMLGLIGPMLHPQARRVLIVGFSNGTASAWASLPSSVKSIDLACDAATVRALANQTGGNPEEILSNPKISLINQEPLAAVHMRTEKYDLIISNPARCSVSGVSRLYTPSYYQAAAQRMNPNALFIQHIRLNSWDARSLSILFGSLSSAFNEVQTWMIDPHNLALVCSQQPIVLDADELAGMIASEPYRSRLAKAWSVTDVEGLLARFIASDKLAVSAGEKALSRNWISTRDLPALEAAFSQAWGRPSGLEINDLFEAAASIKANKPRLSGASLDWEKVHHNRLLAFYLCREQAPELPGLSPLNERKRESYDALLDGDVHFYYSQQERLFRDSPYPADIFSSGMALAEYGSPLALKQANRLDSLWPVGAQICRARYHWKTGELHKPEKDLLDILAALQKDRTAHPLELFSALEHAAQLSKEGKTFAKQILGGLETPFAGMASDESRRKTMLYAALAMDQAKAVPVLKSFEPCVPWDLDFLDNRLACYGFVEDPLQNKAAADLQKFKHWSPKTP</sequence>
<proteinExistence type="predicted"/>
<reference evidence="2 3" key="1">
    <citation type="journal article" date="2012" name="Environ. Microbiol.">
        <title>The genome sequence of Desulfatibacillum alkenivorans AK-01: a blueprint for anaerobic alkane oxidation.</title>
        <authorList>
            <person name="Callaghan A.V."/>
            <person name="Morris B.E."/>
            <person name="Pereira I.A."/>
            <person name="McInerney M.J."/>
            <person name="Austin R.N."/>
            <person name="Groves J.T."/>
            <person name="Kukor J.J."/>
            <person name="Suflita J.M."/>
            <person name="Young L.Y."/>
            <person name="Zylstra G.J."/>
            <person name="Wawrik B."/>
        </authorList>
    </citation>
    <scope>NUCLEOTIDE SEQUENCE [LARGE SCALE GENOMIC DNA]</scope>
    <source>
        <strain evidence="2 3">AK-01</strain>
    </source>
</reference>
<dbReference type="HOGENOM" id="CLU_312333_0_0_7"/>
<feature type="transmembrane region" description="Helical" evidence="1">
    <location>
        <begin position="139"/>
        <end position="160"/>
    </location>
</feature>
<organism evidence="2 3">
    <name type="scientific">Desulfatibacillum aliphaticivorans</name>
    <dbReference type="NCBI Taxonomy" id="218208"/>
    <lineage>
        <taxon>Bacteria</taxon>
        <taxon>Pseudomonadati</taxon>
        <taxon>Thermodesulfobacteriota</taxon>
        <taxon>Desulfobacteria</taxon>
        <taxon>Desulfobacterales</taxon>
        <taxon>Desulfatibacillaceae</taxon>
        <taxon>Desulfatibacillum</taxon>
    </lineage>
</organism>
<dbReference type="EMBL" id="CP001322">
    <property type="protein sequence ID" value="ACL06013.1"/>
    <property type="molecule type" value="Genomic_DNA"/>
</dbReference>
<evidence type="ECO:0000313" key="3">
    <source>
        <dbReference type="Proteomes" id="UP000000739"/>
    </source>
</evidence>
<dbReference type="InterPro" id="IPR029063">
    <property type="entry name" value="SAM-dependent_MTases_sf"/>
</dbReference>